<dbReference type="Gene3D" id="6.20.240.20">
    <property type="match status" value="1"/>
</dbReference>
<dbReference type="Gene3D" id="1.10.10.820">
    <property type="match status" value="1"/>
</dbReference>
<keyword evidence="3 7" id="KW-0175">Coiled coil</keyword>
<feature type="coiled-coil region" evidence="7">
    <location>
        <begin position="1182"/>
        <end position="1259"/>
    </location>
</feature>
<protein>
    <submittedName>
        <fullName evidence="10">MY18B protein</fullName>
    </submittedName>
</protein>
<keyword evidence="4 6" id="KW-0518">Myosin</keyword>
<dbReference type="PRINTS" id="PR00193">
    <property type="entry name" value="MYOSINHEAVY"/>
</dbReference>
<dbReference type="SUPFAM" id="SSF52540">
    <property type="entry name" value="P-loop containing nucleoside triphosphate hydrolases"/>
    <property type="match status" value="1"/>
</dbReference>
<feature type="region of interest" description="Disordered" evidence="8">
    <location>
        <begin position="1882"/>
        <end position="1915"/>
    </location>
</feature>
<feature type="coiled-coil region" evidence="7">
    <location>
        <begin position="1313"/>
        <end position="1468"/>
    </location>
</feature>
<feature type="coiled-coil region" evidence="7">
    <location>
        <begin position="1044"/>
        <end position="1092"/>
    </location>
</feature>
<keyword evidence="6" id="KW-0009">Actin-binding</keyword>
<dbReference type="PROSITE" id="PS50096">
    <property type="entry name" value="IQ"/>
    <property type="match status" value="1"/>
</dbReference>
<feature type="region of interest" description="Disordered" evidence="8">
    <location>
        <begin position="1783"/>
        <end position="1868"/>
    </location>
</feature>
<dbReference type="Gene3D" id="4.10.270.10">
    <property type="entry name" value="Myosin, subunit A"/>
    <property type="match status" value="1"/>
</dbReference>
<dbReference type="CDD" id="cd01386">
    <property type="entry name" value="MYSc_Myo18"/>
    <property type="match status" value="1"/>
</dbReference>
<proteinExistence type="inferred from homology"/>
<feature type="non-terminal residue" evidence="10">
    <location>
        <position position="1"/>
    </location>
</feature>
<dbReference type="GO" id="GO:0031032">
    <property type="term" value="P:actomyosin structure organization"/>
    <property type="evidence" value="ECO:0007669"/>
    <property type="project" value="TreeGrafter"/>
</dbReference>
<feature type="coiled-coil region" evidence="7">
    <location>
        <begin position="881"/>
        <end position="992"/>
    </location>
</feature>
<dbReference type="GO" id="GO:0051015">
    <property type="term" value="F:actin filament binding"/>
    <property type="evidence" value="ECO:0007669"/>
    <property type="project" value="TreeGrafter"/>
</dbReference>
<comment type="caution">
    <text evidence="6">Lacks conserved residue(s) required for the propagation of feature annotation.</text>
</comment>
<evidence type="ECO:0000256" key="4">
    <source>
        <dbReference type="ARBA" id="ARBA00023123"/>
    </source>
</evidence>
<accession>A0A7K7ML16</accession>
<dbReference type="GO" id="GO:0016461">
    <property type="term" value="C:unconventional myosin complex"/>
    <property type="evidence" value="ECO:0007669"/>
    <property type="project" value="TreeGrafter"/>
</dbReference>
<comment type="similarity">
    <text evidence="6">Belongs to the TRAFAC class myosin-kinesin ATPase superfamily. Myosin family.</text>
</comment>
<dbReference type="Gene3D" id="3.40.850.10">
    <property type="entry name" value="Kinesin motor domain"/>
    <property type="match status" value="1"/>
</dbReference>
<dbReference type="GO" id="GO:0005737">
    <property type="term" value="C:cytoplasm"/>
    <property type="evidence" value="ECO:0007669"/>
    <property type="project" value="TreeGrafter"/>
</dbReference>
<feature type="compositionally biased region" description="Low complexity" evidence="8">
    <location>
        <begin position="1992"/>
        <end position="2008"/>
    </location>
</feature>
<evidence type="ECO:0000256" key="7">
    <source>
        <dbReference type="SAM" id="Coils"/>
    </source>
</evidence>
<dbReference type="Gene3D" id="1.20.120.720">
    <property type="entry name" value="Myosin VI head, motor domain, U50 subdomain"/>
    <property type="match status" value="1"/>
</dbReference>
<keyword evidence="11" id="KW-1185">Reference proteome</keyword>
<feature type="compositionally biased region" description="Basic and acidic residues" evidence="8">
    <location>
        <begin position="1949"/>
        <end position="1963"/>
    </location>
</feature>
<evidence type="ECO:0000256" key="3">
    <source>
        <dbReference type="ARBA" id="ARBA00023054"/>
    </source>
</evidence>
<dbReference type="PROSITE" id="PS51456">
    <property type="entry name" value="MYOSIN_MOTOR"/>
    <property type="match status" value="1"/>
</dbReference>
<dbReference type="GO" id="GO:0032982">
    <property type="term" value="C:myosin filament"/>
    <property type="evidence" value="ECO:0007669"/>
    <property type="project" value="TreeGrafter"/>
</dbReference>
<sequence>QAPRDVWYEAEKVWLIQQDGFTLATQLKPDVGTPELPAGRVRVRRDEDGTVTEVDEDSVQRTNPPSLDQAEDLAALISLNECSVINTLRQRFRARLPCTYAGPNLVAIATGPAPASGAGKVPRGKRDNLPPHICSLAHRAYRNLLLQRQDQAIVPLGHSGAGRTRCCQSALEYLVGTAGSLDGRVSVEKIQAMFTVLGAFGSVTTGHNSSSTRFSMVLSLDFSATGQVTAAHLQTLLLERARVAQQPEGESNFNIFPLLLAGLDVAERTMLHLHQVAESNSFGIKPFTKPEDKQRAAVAFSQLRAAMGTLGITTEEQAAVWRILAGIYHLGAAGACKVGRKQFLRFESASRAAEVLGCDVEELGTAVFKHHLRHILAQVTARGRPQAEESPPGPKMTGVECVEGMASGLYEELFAAVVSLINRSFSSQHLSMASIAVVDTPGFQSPRQQRSERAATFEELCHNYVQERLQGLFYEKTFLREMERYREENVEVSFDLPERSPLATLSIIDLSCSQPQVLPGSPGAARRGLLWILDEEVLIPGSGDGTAFERLCSYFATRGPEQEGDGHLRRCEQTLHFEICHQLGTAPVCYDLTGWVSKAKFNLSAQNAIQVLQNSTVAAVRELLRPRAGTPLCCRALAGLEGRSQAALHRNACLRKTFASSLAAVRKRSVCAQMKLQADALTNLLRRSQLHFVHCFLPGMSQEGPVPRPPAPPDAAPQLDVVALRTQLEGTQLLDALRLHRVGYSDRLLLTQFRRRFQVLAPEVMKKHNSAYEVPDESKAIEELFQALDLEKKSIAIGRTQVFLKAGVISRLEKQRDKLIAQKMTLLQAACKGFLSRQKFKRLKIQRLAIRCIQKNLLVFQAVRHWPWWQLLSHLRPLLSVNLAEEQLRAKEEELAALRRKLEKSEQACSELRQNTESLESKIIDLTTELSDERYKGDVTCQALDGERAERLRGTRELQELQSKHDQVQKKLESVEKQLEETQQLVQLREMKISGSGGGRNASLEAVHALGIQPDLWGHREEGRCLSPPVSATLQPLATPECSLGEAQAACQAARDAAQRLRRRCQRLACELEDARVLAENQQSRSHELEKRQKKFDLQLAQALGQSAFEKSLREKLSQENTSIRWEMGKLQHSLEHKEAEVARLEQQVAVLAGRVQELSSPGDTDTVPVLKKKLWDLEGSAAEQKKELERQTAAVDHLEQLHERLELEIERMKQIHQKELEDKDEELEDTQKSCQKRLRQLEMQLEQEHEQKQMVLHEKQDLEGLIGTLCEQIGHRDFDVEKRLRRDLRRTRALLADVQLLLAAPAEPGASAQELENLRKQLEESEAKCAEAQRSQQTAALELENLHTEMETLSRSKTLVDEQLFQLQHERADLLKRIDEDQEDLNELMEKHKALIAQSATDIAQIRELQTQVEDVKKEKQSLQEKLQAAQARAAQLEQCPAERSIVSRQEARIRELESQLDFQAVQMKRFEVLVLRLRDSIIQMGEELEKAAESEARERENTRYYQRRMEEMKADMDELVQRELESSRRRMELEQQLAELAEVRQVLQADLGTSIRRIADLQVALEGLRDSDDSDAESVRTAQESLCSRRDTDACSSVGSVLSLEPAESIKSWPSSSTGWTSLASASVAGSISAPSIGSRSTQSLRKISLDVFSGDNLKRQCSLFEDLYAICSLLRERDAFLPIGETSPSVLRRGGSPAADGRFPSAVSPPVPSRRRLSVASGSVSVASGPVSVASGPVPSSAALSEYVEELRRQREPGLPALGGDTSPLPIYRTTGAAALRRSRAVPAAEEPPGRLEGDQAGEGEGASLTRSSSLRSMASEPAEPPRSPALKKASKFGSYDSLLPALDGSGRRPSSPAAGVEVPRLSSWRSCLEPSLEDVELGKEPEGFLSSLSGDALGEGKGSDPFSWRIPTLNYERRTKVDFDDFLPAIRKSRSASSLARPRRDRRDGHRPLTVRFEDEAIAGTLQSSETKGTAKGGPAPREEPGDISDSSSSSGSHLSSRSADSIKRRPQQQRGDGEGSIGRGGSQGSGMSRRAEAEGKEDDVSSIMKKYLGK</sequence>
<dbReference type="EMBL" id="VZSR01003800">
    <property type="protein sequence ID" value="NWZ43585.1"/>
    <property type="molecule type" value="Genomic_DNA"/>
</dbReference>
<dbReference type="InterPro" id="IPR036064">
    <property type="entry name" value="MYSc_Myo18"/>
</dbReference>
<organism evidence="10 11">
    <name type="scientific">Brachypodius melanocephalos</name>
    <name type="common">black-headed bulbul</name>
    <dbReference type="NCBI Taxonomy" id="3235156"/>
    <lineage>
        <taxon>Eukaryota</taxon>
        <taxon>Metazoa</taxon>
        <taxon>Chordata</taxon>
        <taxon>Craniata</taxon>
        <taxon>Vertebrata</taxon>
        <taxon>Euteleostomi</taxon>
        <taxon>Archelosauria</taxon>
        <taxon>Archosauria</taxon>
        <taxon>Dinosauria</taxon>
        <taxon>Saurischia</taxon>
        <taxon>Theropoda</taxon>
        <taxon>Coelurosauria</taxon>
        <taxon>Aves</taxon>
        <taxon>Neognathae</taxon>
        <taxon>Neoaves</taxon>
        <taxon>Telluraves</taxon>
        <taxon>Australaves</taxon>
        <taxon>Passeriformes</taxon>
        <taxon>Sylvioidea</taxon>
        <taxon>Pycnonotidae</taxon>
        <taxon>Brachypodius</taxon>
    </lineage>
</organism>
<dbReference type="InterPro" id="IPR027417">
    <property type="entry name" value="P-loop_NTPase"/>
</dbReference>
<dbReference type="PANTHER" id="PTHR45615">
    <property type="entry name" value="MYOSIN HEAVY CHAIN, NON-MUSCLE"/>
    <property type="match status" value="1"/>
</dbReference>
<feature type="compositionally biased region" description="Gly residues" evidence="8">
    <location>
        <begin position="2023"/>
        <end position="2033"/>
    </location>
</feature>
<dbReference type="InterPro" id="IPR001609">
    <property type="entry name" value="Myosin_head_motor_dom-like"/>
</dbReference>
<reference evidence="10 11" key="1">
    <citation type="submission" date="2019-09" db="EMBL/GenBank/DDBJ databases">
        <title>Bird 10,000 Genomes (B10K) Project - Family phase.</title>
        <authorList>
            <person name="Zhang G."/>
        </authorList>
    </citation>
    <scope>NUCLEOTIDE SEQUENCE [LARGE SCALE GENOMIC DNA]</scope>
    <source>
        <strain evidence="10">OUT-0037</strain>
        <tissue evidence="10">Liver</tissue>
    </source>
</reference>
<feature type="domain" description="Myosin motor" evidence="9">
    <location>
        <begin position="68"/>
        <end position="817"/>
    </location>
</feature>
<dbReference type="PANTHER" id="PTHR45615:SF8">
    <property type="entry name" value="UNCONVENTIONAL MYOSIN-XVIIIB"/>
    <property type="match status" value="1"/>
</dbReference>
<comment type="caution">
    <text evidence="10">The sequence shown here is derived from an EMBL/GenBank/DDBJ whole genome shotgun (WGS) entry which is preliminary data.</text>
</comment>
<dbReference type="InterPro" id="IPR036961">
    <property type="entry name" value="Kinesin_motor_dom_sf"/>
</dbReference>
<evidence type="ECO:0000256" key="6">
    <source>
        <dbReference type="PROSITE-ProRule" id="PRU00782"/>
    </source>
</evidence>
<dbReference type="Gene3D" id="1.20.5.340">
    <property type="match status" value="1"/>
</dbReference>
<dbReference type="SMART" id="SM00242">
    <property type="entry name" value="MYSc"/>
    <property type="match status" value="1"/>
</dbReference>
<feature type="region of interest" description="Disordered" evidence="8">
    <location>
        <begin position="1694"/>
        <end position="1717"/>
    </location>
</feature>
<evidence type="ECO:0000256" key="8">
    <source>
        <dbReference type="SAM" id="MobiDB-lite"/>
    </source>
</evidence>
<name>A0A7K7ML16_9PASS</name>
<keyword evidence="2" id="KW-0067">ATP-binding</keyword>
<evidence type="ECO:0000313" key="10">
    <source>
        <dbReference type="EMBL" id="NWZ43585.1"/>
    </source>
</evidence>
<feature type="region of interest" description="Disordered" evidence="8">
    <location>
        <begin position="1936"/>
        <end position="2059"/>
    </location>
</feature>
<dbReference type="Gene3D" id="1.20.58.530">
    <property type="match status" value="1"/>
</dbReference>
<evidence type="ECO:0000259" key="9">
    <source>
        <dbReference type="PROSITE" id="PS51456"/>
    </source>
</evidence>
<dbReference type="Pfam" id="PF00063">
    <property type="entry name" value="Myosin_head"/>
    <property type="match status" value="1"/>
</dbReference>
<feature type="non-terminal residue" evidence="10">
    <location>
        <position position="2059"/>
    </location>
</feature>
<evidence type="ECO:0000256" key="5">
    <source>
        <dbReference type="ARBA" id="ARBA00023175"/>
    </source>
</evidence>
<evidence type="ECO:0000256" key="2">
    <source>
        <dbReference type="ARBA" id="ARBA00022840"/>
    </source>
</evidence>
<gene>
    <name evidence="10" type="primary">Myo18b</name>
    <name evidence="10" type="ORF">BRAATR_R04770</name>
</gene>
<feature type="coiled-coil region" evidence="7">
    <location>
        <begin position="1518"/>
        <end position="1552"/>
    </location>
</feature>
<dbReference type="GO" id="GO:0003774">
    <property type="term" value="F:cytoskeletal motor activity"/>
    <property type="evidence" value="ECO:0007669"/>
    <property type="project" value="InterPro"/>
</dbReference>
<evidence type="ECO:0000313" key="11">
    <source>
        <dbReference type="Proteomes" id="UP000540762"/>
    </source>
</evidence>
<dbReference type="GO" id="GO:0005524">
    <property type="term" value="F:ATP binding"/>
    <property type="evidence" value="ECO:0007669"/>
    <property type="project" value="UniProtKB-KW"/>
</dbReference>
<keyword evidence="1" id="KW-0547">Nucleotide-binding</keyword>
<dbReference type="GO" id="GO:0016460">
    <property type="term" value="C:myosin II complex"/>
    <property type="evidence" value="ECO:0007669"/>
    <property type="project" value="TreeGrafter"/>
</dbReference>
<evidence type="ECO:0000256" key="1">
    <source>
        <dbReference type="ARBA" id="ARBA00022741"/>
    </source>
</evidence>
<dbReference type="Proteomes" id="UP000540762">
    <property type="component" value="Unassembled WGS sequence"/>
</dbReference>
<feature type="coiled-coil region" evidence="7">
    <location>
        <begin position="1128"/>
        <end position="1155"/>
    </location>
</feature>
<keyword evidence="5" id="KW-0505">Motor protein</keyword>